<feature type="domain" description="HTH LytTR-type" evidence="3">
    <location>
        <begin position="148"/>
        <end position="254"/>
    </location>
</feature>
<dbReference type="PANTHER" id="PTHR37299:SF1">
    <property type="entry name" value="STAGE 0 SPORULATION PROTEIN A HOMOLOG"/>
    <property type="match status" value="1"/>
</dbReference>
<evidence type="ECO:0000256" key="1">
    <source>
        <dbReference type="PROSITE-ProRule" id="PRU00169"/>
    </source>
</evidence>
<comment type="caution">
    <text evidence="4">The sequence shown here is derived from an EMBL/GenBank/DDBJ whole genome shotgun (WGS) entry which is preliminary data.</text>
</comment>
<reference evidence="5" key="1">
    <citation type="journal article" date="2019" name="Int. J. Syst. Evol. Microbiol.">
        <title>The Global Catalogue of Microorganisms (GCM) 10K type strain sequencing project: providing services to taxonomists for standard genome sequencing and annotation.</title>
        <authorList>
            <consortium name="The Broad Institute Genomics Platform"/>
            <consortium name="The Broad Institute Genome Sequencing Center for Infectious Disease"/>
            <person name="Wu L."/>
            <person name="Ma J."/>
        </authorList>
    </citation>
    <scope>NUCLEOTIDE SEQUENCE [LARGE SCALE GENOMIC DNA]</scope>
    <source>
        <strain evidence="5">JCM 16703</strain>
    </source>
</reference>
<dbReference type="PROSITE" id="PS50930">
    <property type="entry name" value="HTH_LYTTR"/>
    <property type="match status" value="1"/>
</dbReference>
<dbReference type="Gene3D" id="3.40.50.2300">
    <property type="match status" value="1"/>
</dbReference>
<protein>
    <submittedName>
        <fullName evidence="4">LytTR family DNA-binding domain-containing protein</fullName>
    </submittedName>
</protein>
<dbReference type="Pfam" id="PF04397">
    <property type="entry name" value="LytTR"/>
    <property type="match status" value="1"/>
</dbReference>
<gene>
    <name evidence="4" type="ORF">GCM10022215_27880</name>
</gene>
<evidence type="ECO:0000313" key="4">
    <source>
        <dbReference type="EMBL" id="GAA4122226.1"/>
    </source>
</evidence>
<keyword evidence="1" id="KW-0597">Phosphoprotein</keyword>
<dbReference type="Gene3D" id="2.40.50.1020">
    <property type="entry name" value="LytTr DNA-binding domain"/>
    <property type="match status" value="1"/>
</dbReference>
<organism evidence="4 5">
    <name type="scientific">Nocardioides fonticola</name>
    <dbReference type="NCBI Taxonomy" id="450363"/>
    <lineage>
        <taxon>Bacteria</taxon>
        <taxon>Bacillati</taxon>
        <taxon>Actinomycetota</taxon>
        <taxon>Actinomycetes</taxon>
        <taxon>Propionibacteriales</taxon>
        <taxon>Nocardioidaceae</taxon>
        <taxon>Nocardioides</taxon>
    </lineage>
</organism>
<dbReference type="InterPro" id="IPR046947">
    <property type="entry name" value="LytR-like"/>
</dbReference>
<dbReference type="SUPFAM" id="SSF52172">
    <property type="entry name" value="CheY-like"/>
    <property type="match status" value="1"/>
</dbReference>
<dbReference type="Proteomes" id="UP001501495">
    <property type="component" value="Unassembled WGS sequence"/>
</dbReference>
<name>A0ABP7XMQ0_9ACTN</name>
<dbReference type="InterPro" id="IPR007492">
    <property type="entry name" value="LytTR_DNA-bd_dom"/>
</dbReference>
<dbReference type="Pfam" id="PF00072">
    <property type="entry name" value="Response_reg"/>
    <property type="match status" value="1"/>
</dbReference>
<dbReference type="InterPro" id="IPR001789">
    <property type="entry name" value="Sig_transdc_resp-reg_receiver"/>
</dbReference>
<dbReference type="RefSeq" id="WP_344734055.1">
    <property type="nucleotide sequence ID" value="NZ_BAAAZH010000020.1"/>
</dbReference>
<dbReference type="InterPro" id="IPR011006">
    <property type="entry name" value="CheY-like_superfamily"/>
</dbReference>
<accession>A0ABP7XMQ0</accession>
<keyword evidence="5" id="KW-1185">Reference proteome</keyword>
<evidence type="ECO:0000259" key="2">
    <source>
        <dbReference type="PROSITE" id="PS50110"/>
    </source>
</evidence>
<feature type="domain" description="Response regulatory" evidence="2">
    <location>
        <begin position="10"/>
        <end position="124"/>
    </location>
</feature>
<dbReference type="SMART" id="SM00448">
    <property type="entry name" value="REC"/>
    <property type="match status" value="1"/>
</dbReference>
<evidence type="ECO:0000259" key="3">
    <source>
        <dbReference type="PROSITE" id="PS50930"/>
    </source>
</evidence>
<dbReference type="EMBL" id="BAAAZH010000020">
    <property type="protein sequence ID" value="GAA4122226.1"/>
    <property type="molecule type" value="Genomic_DNA"/>
</dbReference>
<dbReference type="PANTHER" id="PTHR37299">
    <property type="entry name" value="TRANSCRIPTIONAL REGULATOR-RELATED"/>
    <property type="match status" value="1"/>
</dbReference>
<feature type="modified residue" description="4-aspartylphosphate" evidence="1">
    <location>
        <position position="61"/>
    </location>
</feature>
<dbReference type="GO" id="GO:0003677">
    <property type="term" value="F:DNA binding"/>
    <property type="evidence" value="ECO:0007669"/>
    <property type="project" value="UniProtKB-KW"/>
</dbReference>
<sequence>MTDQMPEGHHVLVVDDEAPARDEMVWLLERDELITSATAADSATEALRLLHDRRFAAVFLDISMPGLDGMELAAVLGRFKEPPPIVFVTAHEQHAVEAFELEAVDYVLKPVREERLAQAVRRALAAGGADRRPAEAATATELAGDTQIAVERGGVMRFVDRSAISHVEAQGDYARLHVGGDSYLVRIPLAQLAEDWAAAGFVRIHRSTLVSLGHVEELRTDAGRCSVLVRGPGSGVELAVSRRHARELRDLLLKVRT</sequence>
<proteinExistence type="predicted"/>
<evidence type="ECO:0000313" key="5">
    <source>
        <dbReference type="Proteomes" id="UP001501495"/>
    </source>
</evidence>
<dbReference type="PROSITE" id="PS50110">
    <property type="entry name" value="RESPONSE_REGULATORY"/>
    <property type="match status" value="1"/>
</dbReference>
<keyword evidence="4" id="KW-0238">DNA-binding</keyword>
<dbReference type="SMART" id="SM00850">
    <property type="entry name" value="LytTR"/>
    <property type="match status" value="1"/>
</dbReference>